<protein>
    <recommendedName>
        <fullName evidence="3">Penicillin-binding protein activator LpoB</fullName>
    </recommendedName>
</protein>
<proteinExistence type="predicted"/>
<organism evidence="1 2">
    <name type="scientific">Rubripirellula amarantea</name>
    <dbReference type="NCBI Taxonomy" id="2527999"/>
    <lineage>
        <taxon>Bacteria</taxon>
        <taxon>Pseudomonadati</taxon>
        <taxon>Planctomycetota</taxon>
        <taxon>Planctomycetia</taxon>
        <taxon>Pirellulales</taxon>
        <taxon>Pirellulaceae</taxon>
        <taxon>Rubripirellula</taxon>
    </lineage>
</organism>
<dbReference type="AlphaFoldDB" id="A0A5C5WJR2"/>
<dbReference type="Gene3D" id="3.40.50.10610">
    <property type="entry name" value="ABC-type transport auxiliary lipoprotein component"/>
    <property type="match status" value="1"/>
</dbReference>
<accession>A0A5C5WJR2</accession>
<name>A0A5C5WJR2_9BACT</name>
<evidence type="ECO:0000313" key="1">
    <source>
        <dbReference type="EMBL" id="TWT50251.1"/>
    </source>
</evidence>
<dbReference type="Pfam" id="PF13036">
    <property type="entry name" value="LpoB"/>
    <property type="match status" value="1"/>
</dbReference>
<sequence length="274" mass="29712">MKPTPFGRSHSENMMNRPTELAHLDAGALNDVRQSVTCGYFGLALLVVAIALSSGCASRQYGHLLASNDKDMVGSHAAGAATWNPLVDESVAKILSRCPPPVQTVAFEGVNNVPMDNGVIGSALATGPASVCFIGVENKSAEELGDFKDQLYEQIDSQINSAETFRGISRRMVDAALIETRMRPEALMLPQNRAVFAASLGRQGSPVDYLMFATVTTGTTDRNKSTQRDYTLTLEMVNLHTGEFLKESAKIRKGYSKTRAGKWWNFGIFDQADG</sequence>
<keyword evidence="2" id="KW-1185">Reference proteome</keyword>
<dbReference type="Proteomes" id="UP000316598">
    <property type="component" value="Unassembled WGS sequence"/>
</dbReference>
<dbReference type="EMBL" id="SJPI01000002">
    <property type="protein sequence ID" value="TWT50251.1"/>
    <property type="molecule type" value="Genomic_DNA"/>
</dbReference>
<gene>
    <name evidence="1" type="ORF">Pla22_29920</name>
</gene>
<dbReference type="InterPro" id="IPR014094">
    <property type="entry name" value="LpoB"/>
</dbReference>
<reference evidence="1 2" key="1">
    <citation type="submission" date="2019-02" db="EMBL/GenBank/DDBJ databases">
        <title>Deep-cultivation of Planctomycetes and their phenomic and genomic characterization uncovers novel biology.</title>
        <authorList>
            <person name="Wiegand S."/>
            <person name="Jogler M."/>
            <person name="Boedeker C."/>
            <person name="Pinto D."/>
            <person name="Vollmers J."/>
            <person name="Rivas-Marin E."/>
            <person name="Kohn T."/>
            <person name="Peeters S.H."/>
            <person name="Heuer A."/>
            <person name="Rast P."/>
            <person name="Oberbeckmann S."/>
            <person name="Bunk B."/>
            <person name="Jeske O."/>
            <person name="Meyerdierks A."/>
            <person name="Storesund J.E."/>
            <person name="Kallscheuer N."/>
            <person name="Luecker S."/>
            <person name="Lage O.M."/>
            <person name="Pohl T."/>
            <person name="Merkel B.J."/>
            <person name="Hornburger P."/>
            <person name="Mueller R.-W."/>
            <person name="Bruemmer F."/>
            <person name="Labrenz M."/>
            <person name="Spormann A.M."/>
            <person name="Op Den Camp H."/>
            <person name="Overmann J."/>
            <person name="Amann R."/>
            <person name="Jetten M.S.M."/>
            <person name="Mascher T."/>
            <person name="Medema M.H."/>
            <person name="Devos D.P."/>
            <person name="Kaster A.-K."/>
            <person name="Ovreas L."/>
            <person name="Rohde M."/>
            <person name="Galperin M.Y."/>
            <person name="Jogler C."/>
        </authorList>
    </citation>
    <scope>NUCLEOTIDE SEQUENCE [LARGE SCALE GENOMIC DNA]</scope>
    <source>
        <strain evidence="1 2">Pla22</strain>
    </source>
</reference>
<evidence type="ECO:0008006" key="3">
    <source>
        <dbReference type="Google" id="ProtNLM"/>
    </source>
</evidence>
<comment type="caution">
    <text evidence="1">The sequence shown here is derived from an EMBL/GenBank/DDBJ whole genome shotgun (WGS) entry which is preliminary data.</text>
</comment>
<evidence type="ECO:0000313" key="2">
    <source>
        <dbReference type="Proteomes" id="UP000316598"/>
    </source>
</evidence>